<gene>
    <name evidence="1" type="ORF">Taro_033726</name>
</gene>
<comment type="caution">
    <text evidence="1">The sequence shown here is derived from an EMBL/GenBank/DDBJ whole genome shotgun (WGS) entry which is preliminary data.</text>
</comment>
<dbReference type="EMBL" id="NMUH01002597">
    <property type="protein sequence ID" value="MQM00977.1"/>
    <property type="molecule type" value="Genomic_DNA"/>
</dbReference>
<feature type="non-terminal residue" evidence="1">
    <location>
        <position position="1"/>
    </location>
</feature>
<organism evidence="1 2">
    <name type="scientific">Colocasia esculenta</name>
    <name type="common">Wild taro</name>
    <name type="synonym">Arum esculentum</name>
    <dbReference type="NCBI Taxonomy" id="4460"/>
    <lineage>
        <taxon>Eukaryota</taxon>
        <taxon>Viridiplantae</taxon>
        <taxon>Streptophyta</taxon>
        <taxon>Embryophyta</taxon>
        <taxon>Tracheophyta</taxon>
        <taxon>Spermatophyta</taxon>
        <taxon>Magnoliopsida</taxon>
        <taxon>Liliopsida</taxon>
        <taxon>Araceae</taxon>
        <taxon>Aroideae</taxon>
        <taxon>Colocasieae</taxon>
        <taxon>Colocasia</taxon>
    </lineage>
</organism>
<sequence>THSLLRRTGLVGDLTSVEETVESDSERGDYTSSNPKLTLSYPNVYFDRHHYDLFYTKLHFIISEVNFAISEVSAWTDNVNFWTSEATLYHIRSYTS</sequence>
<evidence type="ECO:0000313" key="2">
    <source>
        <dbReference type="Proteomes" id="UP000652761"/>
    </source>
</evidence>
<protein>
    <submittedName>
        <fullName evidence="1">Uncharacterized protein</fullName>
    </submittedName>
</protein>
<name>A0A843W0W8_COLES</name>
<dbReference type="Proteomes" id="UP000652761">
    <property type="component" value="Unassembled WGS sequence"/>
</dbReference>
<accession>A0A843W0W8</accession>
<evidence type="ECO:0000313" key="1">
    <source>
        <dbReference type="EMBL" id="MQM00977.1"/>
    </source>
</evidence>
<keyword evidence="2" id="KW-1185">Reference proteome</keyword>
<reference evidence="1" key="1">
    <citation type="submission" date="2017-07" db="EMBL/GenBank/DDBJ databases">
        <title>Taro Niue Genome Assembly and Annotation.</title>
        <authorList>
            <person name="Atibalentja N."/>
            <person name="Keating K."/>
            <person name="Fields C.J."/>
        </authorList>
    </citation>
    <scope>NUCLEOTIDE SEQUENCE</scope>
    <source>
        <strain evidence="1">Niue_2</strain>
        <tissue evidence="1">Leaf</tissue>
    </source>
</reference>
<proteinExistence type="predicted"/>
<dbReference type="AlphaFoldDB" id="A0A843W0W8"/>